<dbReference type="AlphaFoldDB" id="A0A8S9TIV4"/>
<organism evidence="2 3">
    <name type="scientific">Phytophthora infestans</name>
    <name type="common">Potato late blight agent</name>
    <name type="synonym">Botrytis infestans</name>
    <dbReference type="NCBI Taxonomy" id="4787"/>
    <lineage>
        <taxon>Eukaryota</taxon>
        <taxon>Sar</taxon>
        <taxon>Stramenopiles</taxon>
        <taxon>Oomycota</taxon>
        <taxon>Peronosporomycetes</taxon>
        <taxon>Peronosporales</taxon>
        <taxon>Peronosporaceae</taxon>
        <taxon>Phytophthora</taxon>
    </lineage>
</organism>
<evidence type="ECO:0000259" key="1">
    <source>
        <dbReference type="Pfam" id="PF14291"/>
    </source>
</evidence>
<dbReference type="PANTHER" id="PTHR45749">
    <property type="match status" value="1"/>
</dbReference>
<feature type="non-terminal residue" evidence="2">
    <location>
        <position position="158"/>
    </location>
</feature>
<sequence>AALDNLISTDHDINLALLQQSHNERLQNRARLRTILDICLFLARQGLPFRGGDEKDSSSNRGNFLELIRFTAERVPDFSLQMANAGYNAKYTSPSVQRQLLHCAATAIRQHIVLKELEDIYFSLLVDEASCDTKSEQMAVVIRFVSKTTGIVLKRFMG</sequence>
<comment type="caution">
    <text evidence="2">The sequence shown here is derived from an EMBL/GenBank/DDBJ whole genome shotgun (WGS) entry which is preliminary data.</text>
</comment>
<feature type="non-terminal residue" evidence="2">
    <location>
        <position position="1"/>
    </location>
</feature>
<dbReference type="PANTHER" id="PTHR45749:SF37">
    <property type="entry name" value="OS05G0311600 PROTEIN"/>
    <property type="match status" value="1"/>
</dbReference>
<feature type="domain" description="DUF4371" evidence="1">
    <location>
        <begin position="5"/>
        <end position="158"/>
    </location>
</feature>
<dbReference type="Proteomes" id="UP000704712">
    <property type="component" value="Unassembled WGS sequence"/>
</dbReference>
<dbReference type="EMBL" id="JAACNO010003044">
    <property type="protein sequence ID" value="KAF4128876.1"/>
    <property type="molecule type" value="Genomic_DNA"/>
</dbReference>
<reference evidence="2" key="1">
    <citation type="submission" date="2020-03" db="EMBL/GenBank/DDBJ databases">
        <title>Hybrid Assembly of Korean Phytophthora infestans isolates.</title>
        <authorList>
            <person name="Prokchorchik M."/>
            <person name="Lee Y."/>
            <person name="Seo J."/>
            <person name="Cho J.-H."/>
            <person name="Park Y.-E."/>
            <person name="Jang D.-C."/>
            <person name="Im J.-S."/>
            <person name="Choi J.-G."/>
            <person name="Park H.-J."/>
            <person name="Lee G.-B."/>
            <person name="Lee Y.-G."/>
            <person name="Hong S.-Y."/>
            <person name="Cho K."/>
            <person name="Sohn K.H."/>
        </authorList>
    </citation>
    <scope>NUCLEOTIDE SEQUENCE</scope>
    <source>
        <strain evidence="2">KR_2_A2</strain>
    </source>
</reference>
<evidence type="ECO:0000313" key="3">
    <source>
        <dbReference type="Proteomes" id="UP000704712"/>
    </source>
</evidence>
<gene>
    <name evidence="2" type="ORF">GN958_ATG21937</name>
</gene>
<proteinExistence type="predicted"/>
<evidence type="ECO:0000313" key="2">
    <source>
        <dbReference type="EMBL" id="KAF4128876.1"/>
    </source>
</evidence>
<protein>
    <recommendedName>
        <fullName evidence="1">DUF4371 domain-containing protein</fullName>
    </recommendedName>
</protein>
<name>A0A8S9TIV4_PHYIN</name>
<dbReference type="Pfam" id="PF14291">
    <property type="entry name" value="DUF4371"/>
    <property type="match status" value="1"/>
</dbReference>
<dbReference type="InterPro" id="IPR025398">
    <property type="entry name" value="DUF4371"/>
</dbReference>
<accession>A0A8S9TIV4</accession>